<feature type="compositionally biased region" description="Basic and acidic residues" evidence="2">
    <location>
        <begin position="170"/>
        <end position="182"/>
    </location>
</feature>
<organism evidence="4 5">
    <name type="scientific">Heligmosomoides polygyrus</name>
    <name type="common">Parasitic roundworm</name>
    <dbReference type="NCBI Taxonomy" id="6339"/>
    <lineage>
        <taxon>Eukaryota</taxon>
        <taxon>Metazoa</taxon>
        <taxon>Ecdysozoa</taxon>
        <taxon>Nematoda</taxon>
        <taxon>Chromadorea</taxon>
        <taxon>Rhabditida</taxon>
        <taxon>Rhabditina</taxon>
        <taxon>Rhabditomorpha</taxon>
        <taxon>Strongyloidea</taxon>
        <taxon>Heligmosomidae</taxon>
        <taxon>Heligmosomoides</taxon>
    </lineage>
</organism>
<dbReference type="GO" id="GO:0005634">
    <property type="term" value="C:nucleus"/>
    <property type="evidence" value="ECO:0007669"/>
    <property type="project" value="TreeGrafter"/>
</dbReference>
<gene>
    <name evidence="3" type="ORF">HPBE_LOCUS7996</name>
</gene>
<protein>
    <submittedName>
        <fullName evidence="5">Coiled-coil domain-containing protein</fullName>
    </submittedName>
</protein>
<accession>A0A183FL88</accession>
<evidence type="ECO:0000256" key="1">
    <source>
        <dbReference type="ARBA" id="ARBA00023054"/>
    </source>
</evidence>
<evidence type="ECO:0000256" key="2">
    <source>
        <dbReference type="SAM" id="MobiDB-lite"/>
    </source>
</evidence>
<keyword evidence="4" id="KW-1185">Reference proteome</keyword>
<dbReference type="AlphaFoldDB" id="A0A183FL88"/>
<sequence length="258" mass="30044">MKLDSIYNIHAVFASRALYIENCTCLSCFQSVLAVKKEEKVNFKKEASERKRPPENQHDSLLQEKSDLYDKLAEGGITLETSDGLEVGFLVDFNAKVKERQEKKLAEASTCAEQPSTSNPLEEPAPLVEHFMPDEERRVYGPSHMKFSSDEEKRQAEIKSLYAMTAETEKMRAKNKIEAEKKARAKREKLNALRRRKGLPEPEPEMPKVDLEEIPLPPKEKKPVREWDRGKERYNTWIKKQREEREDEFAPPAFYYNH</sequence>
<feature type="region of interest" description="Disordered" evidence="2">
    <location>
        <begin position="44"/>
        <end position="63"/>
    </location>
</feature>
<proteinExistence type="predicted"/>
<reference evidence="5" key="2">
    <citation type="submission" date="2019-09" db="UniProtKB">
        <authorList>
            <consortium name="WormBaseParasite"/>
        </authorList>
    </citation>
    <scope>IDENTIFICATION</scope>
</reference>
<dbReference type="EMBL" id="UZAH01026026">
    <property type="protein sequence ID" value="VDO74453.1"/>
    <property type="molecule type" value="Genomic_DNA"/>
</dbReference>
<reference evidence="3 4" key="1">
    <citation type="submission" date="2018-11" db="EMBL/GenBank/DDBJ databases">
        <authorList>
            <consortium name="Pathogen Informatics"/>
        </authorList>
    </citation>
    <scope>NUCLEOTIDE SEQUENCE [LARGE SCALE GENOMIC DNA]</scope>
</reference>
<dbReference type="InterPro" id="IPR025066">
    <property type="entry name" value="CCDC174-like"/>
</dbReference>
<dbReference type="PANTHER" id="PTHR15885">
    <property type="entry name" value="COILED-COIL DOMAIN-CONTAINING PROTEIN 174"/>
    <property type="match status" value="1"/>
</dbReference>
<dbReference type="Pfam" id="PF13300">
    <property type="entry name" value="DUF4078"/>
    <property type="match status" value="1"/>
</dbReference>
<dbReference type="OrthoDB" id="5211809at2759"/>
<keyword evidence="1" id="KW-0175">Coiled coil</keyword>
<evidence type="ECO:0000313" key="5">
    <source>
        <dbReference type="WBParaSite" id="HPBE_0000799501-mRNA-1"/>
    </source>
</evidence>
<accession>A0A3P7Z9V8</accession>
<feature type="compositionally biased region" description="Basic residues" evidence="2">
    <location>
        <begin position="183"/>
        <end position="197"/>
    </location>
</feature>
<feature type="region of interest" description="Disordered" evidence="2">
    <location>
        <begin position="170"/>
        <end position="227"/>
    </location>
</feature>
<dbReference type="PANTHER" id="PTHR15885:SF1">
    <property type="entry name" value="COILED-COIL DOMAIN-CONTAINING PROTEIN 174"/>
    <property type="match status" value="1"/>
</dbReference>
<dbReference type="WBParaSite" id="HPBE_0000799501-mRNA-1">
    <property type="protein sequence ID" value="HPBE_0000799501-mRNA-1"/>
    <property type="gene ID" value="HPBE_0000799501"/>
</dbReference>
<feature type="compositionally biased region" description="Basic and acidic residues" evidence="2">
    <location>
        <begin position="218"/>
        <end position="227"/>
    </location>
</feature>
<name>A0A183FL88_HELPZ</name>
<evidence type="ECO:0000313" key="3">
    <source>
        <dbReference type="EMBL" id="VDO74453.1"/>
    </source>
</evidence>
<evidence type="ECO:0000313" key="4">
    <source>
        <dbReference type="Proteomes" id="UP000050761"/>
    </source>
</evidence>
<dbReference type="Proteomes" id="UP000050761">
    <property type="component" value="Unassembled WGS sequence"/>
</dbReference>